<dbReference type="Proteomes" id="UP000784294">
    <property type="component" value="Unassembled WGS sequence"/>
</dbReference>
<feature type="non-terminal residue" evidence="1">
    <location>
        <position position="94"/>
    </location>
</feature>
<evidence type="ECO:0000313" key="2">
    <source>
        <dbReference type="Proteomes" id="UP000784294"/>
    </source>
</evidence>
<dbReference type="EMBL" id="CAAALY010126736">
    <property type="protein sequence ID" value="VEL31807.1"/>
    <property type="molecule type" value="Genomic_DNA"/>
</dbReference>
<reference evidence="1" key="1">
    <citation type="submission" date="2018-11" db="EMBL/GenBank/DDBJ databases">
        <authorList>
            <consortium name="Pathogen Informatics"/>
        </authorList>
    </citation>
    <scope>NUCLEOTIDE SEQUENCE</scope>
</reference>
<evidence type="ECO:0000313" key="1">
    <source>
        <dbReference type="EMBL" id="VEL31807.1"/>
    </source>
</evidence>
<proteinExistence type="predicted"/>
<name>A0A448X9T9_9PLAT</name>
<comment type="caution">
    <text evidence="1">The sequence shown here is derived from an EMBL/GenBank/DDBJ whole genome shotgun (WGS) entry which is preliminary data.</text>
</comment>
<accession>A0A448X9T9</accession>
<sequence length="94" mass="9835">MGREANDRLSELRGLAVACLTQTRDEAGVVSTASLVEAAVVCRCRGLADAWTGLRDSLSATVQGLAAGVCAWRAFEAAAEASEAAIRDVEARLR</sequence>
<organism evidence="1 2">
    <name type="scientific">Protopolystoma xenopodis</name>
    <dbReference type="NCBI Taxonomy" id="117903"/>
    <lineage>
        <taxon>Eukaryota</taxon>
        <taxon>Metazoa</taxon>
        <taxon>Spiralia</taxon>
        <taxon>Lophotrochozoa</taxon>
        <taxon>Platyhelminthes</taxon>
        <taxon>Monogenea</taxon>
        <taxon>Polyopisthocotylea</taxon>
        <taxon>Polystomatidea</taxon>
        <taxon>Polystomatidae</taxon>
        <taxon>Protopolystoma</taxon>
    </lineage>
</organism>
<gene>
    <name evidence="1" type="ORF">PXEA_LOCUS25247</name>
</gene>
<protein>
    <submittedName>
        <fullName evidence="1">Uncharacterized protein</fullName>
    </submittedName>
</protein>
<keyword evidence="2" id="KW-1185">Reference proteome</keyword>
<dbReference type="AlphaFoldDB" id="A0A448X9T9"/>